<evidence type="ECO:0000313" key="3">
    <source>
        <dbReference type="EnsemblPlants" id="ORUFI10G07380.1"/>
    </source>
</evidence>
<dbReference type="AlphaFoldDB" id="A0A0E0QXZ9"/>
<feature type="region of interest" description="Disordered" evidence="1">
    <location>
        <begin position="24"/>
        <end position="77"/>
    </location>
</feature>
<feature type="signal peptide" evidence="2">
    <location>
        <begin position="1"/>
        <end position="21"/>
    </location>
</feature>
<evidence type="ECO:0000313" key="4">
    <source>
        <dbReference type="Proteomes" id="UP000008022"/>
    </source>
</evidence>
<evidence type="ECO:0000256" key="1">
    <source>
        <dbReference type="SAM" id="MobiDB-lite"/>
    </source>
</evidence>
<dbReference type="Proteomes" id="UP000008022">
    <property type="component" value="Unassembled WGS sequence"/>
</dbReference>
<keyword evidence="4" id="KW-1185">Reference proteome</keyword>
<dbReference type="Gramene" id="ORUFI10G07380.1">
    <property type="protein sequence ID" value="ORUFI10G07380.1"/>
    <property type="gene ID" value="ORUFI10G07380"/>
</dbReference>
<dbReference type="HOGENOM" id="CLU_1920523_0_0_1"/>
<reference evidence="4" key="1">
    <citation type="submission" date="2013-06" db="EMBL/GenBank/DDBJ databases">
        <authorList>
            <person name="Zhao Q."/>
        </authorList>
    </citation>
    <scope>NUCLEOTIDE SEQUENCE</scope>
    <source>
        <strain evidence="4">cv. W1943</strain>
    </source>
</reference>
<name>A0A0E0QXZ9_ORYRU</name>
<feature type="chain" id="PRO_5002372113" evidence="2">
    <location>
        <begin position="22"/>
        <end position="132"/>
    </location>
</feature>
<sequence>MAAALDLAAGFFLLLPPSSRAVNVPPAAVDALPSPCRNGEGPPAAGRRSSRRKLGRGESSAGRPGEGRPDTDVLGRGVSRHATRFPRWLGGAMVLSGGVCWWWSMSASVGGPQQLHDDKVRYGGCDGGCRIW</sequence>
<proteinExistence type="predicted"/>
<dbReference type="OMA" id="WWSMSAS"/>
<protein>
    <submittedName>
        <fullName evidence="3">Uncharacterized protein</fullName>
    </submittedName>
</protein>
<evidence type="ECO:0000256" key="2">
    <source>
        <dbReference type="SAM" id="SignalP"/>
    </source>
</evidence>
<organism evidence="3 4">
    <name type="scientific">Oryza rufipogon</name>
    <name type="common">Brownbeard rice</name>
    <name type="synonym">Asian wild rice</name>
    <dbReference type="NCBI Taxonomy" id="4529"/>
    <lineage>
        <taxon>Eukaryota</taxon>
        <taxon>Viridiplantae</taxon>
        <taxon>Streptophyta</taxon>
        <taxon>Embryophyta</taxon>
        <taxon>Tracheophyta</taxon>
        <taxon>Spermatophyta</taxon>
        <taxon>Magnoliopsida</taxon>
        <taxon>Liliopsida</taxon>
        <taxon>Poales</taxon>
        <taxon>Poaceae</taxon>
        <taxon>BOP clade</taxon>
        <taxon>Oryzoideae</taxon>
        <taxon>Oryzeae</taxon>
        <taxon>Oryzinae</taxon>
        <taxon>Oryza</taxon>
    </lineage>
</organism>
<reference evidence="3" key="2">
    <citation type="submission" date="2015-06" db="UniProtKB">
        <authorList>
            <consortium name="EnsemblPlants"/>
        </authorList>
    </citation>
    <scope>IDENTIFICATION</scope>
</reference>
<dbReference type="EnsemblPlants" id="ORUFI10G07380.1">
    <property type="protein sequence ID" value="ORUFI10G07380.1"/>
    <property type="gene ID" value="ORUFI10G07380"/>
</dbReference>
<keyword evidence="2" id="KW-0732">Signal</keyword>
<accession>A0A0E0QXZ9</accession>